<dbReference type="GO" id="GO:0003723">
    <property type="term" value="F:RNA binding"/>
    <property type="evidence" value="ECO:0007669"/>
    <property type="project" value="TreeGrafter"/>
</dbReference>
<dbReference type="PANTHER" id="PTHR23198:SF6">
    <property type="entry name" value="NUCLEAR PORE COMPLEX PROTEIN NUP98-NUP96"/>
    <property type="match status" value="1"/>
</dbReference>
<proteinExistence type="inferred from homology"/>
<keyword evidence="5" id="KW-0653">Protein transport</keyword>
<feature type="compositionally biased region" description="Polar residues" evidence="9">
    <location>
        <begin position="303"/>
        <end position="315"/>
    </location>
</feature>
<dbReference type="OrthoDB" id="3797628at2759"/>
<dbReference type="Pfam" id="PF04096">
    <property type="entry name" value="Nucleoporin2"/>
    <property type="match status" value="1"/>
</dbReference>
<feature type="compositionally biased region" description="Low complexity" evidence="9">
    <location>
        <begin position="548"/>
        <end position="562"/>
    </location>
</feature>
<evidence type="ECO:0000256" key="5">
    <source>
        <dbReference type="ARBA" id="ARBA00022927"/>
    </source>
</evidence>
<feature type="domain" description="Peptidase S59" evidence="10">
    <location>
        <begin position="805"/>
        <end position="951"/>
    </location>
</feature>
<feature type="compositionally biased region" description="Polar residues" evidence="9">
    <location>
        <begin position="530"/>
        <end position="547"/>
    </location>
</feature>
<feature type="compositionally biased region" description="Gly residues" evidence="9">
    <location>
        <begin position="516"/>
        <end position="525"/>
    </location>
</feature>
<keyword evidence="12" id="KW-1185">Reference proteome</keyword>
<dbReference type="SUPFAM" id="SSF82215">
    <property type="entry name" value="C-terminal autoproteolytic domain of nucleoporin nup98"/>
    <property type="match status" value="1"/>
</dbReference>
<evidence type="ECO:0000313" key="12">
    <source>
        <dbReference type="Proteomes" id="UP000054007"/>
    </source>
</evidence>
<accession>A0A0D7BUV1</accession>
<feature type="region of interest" description="Disordered" evidence="9">
    <location>
        <begin position="272"/>
        <end position="318"/>
    </location>
</feature>
<dbReference type="InterPro" id="IPR036903">
    <property type="entry name" value="Nup98_auto-Pept-S59_dom_sf"/>
</dbReference>
<dbReference type="PANTHER" id="PTHR23198">
    <property type="entry name" value="NUCLEOPORIN"/>
    <property type="match status" value="1"/>
</dbReference>
<feature type="compositionally biased region" description="Low complexity" evidence="9">
    <location>
        <begin position="416"/>
        <end position="430"/>
    </location>
</feature>
<feature type="compositionally biased region" description="Basic and acidic residues" evidence="9">
    <location>
        <begin position="766"/>
        <end position="775"/>
    </location>
</feature>
<dbReference type="AlphaFoldDB" id="A0A0D7BUV1"/>
<feature type="compositionally biased region" description="Polar residues" evidence="9">
    <location>
        <begin position="583"/>
        <end position="613"/>
    </location>
</feature>
<evidence type="ECO:0000256" key="4">
    <source>
        <dbReference type="ARBA" id="ARBA00022816"/>
    </source>
</evidence>
<evidence type="ECO:0000256" key="6">
    <source>
        <dbReference type="ARBA" id="ARBA00023010"/>
    </source>
</evidence>
<feature type="region of interest" description="Disordered" evidence="9">
    <location>
        <begin position="406"/>
        <end position="613"/>
    </location>
</feature>
<name>A0A0D7BUV1_9AGAR</name>
<dbReference type="GO" id="GO:0006606">
    <property type="term" value="P:protein import into nucleus"/>
    <property type="evidence" value="ECO:0007669"/>
    <property type="project" value="TreeGrafter"/>
</dbReference>
<dbReference type="GO" id="GO:0008139">
    <property type="term" value="F:nuclear localization sequence binding"/>
    <property type="evidence" value="ECO:0007669"/>
    <property type="project" value="TreeGrafter"/>
</dbReference>
<feature type="compositionally biased region" description="Low complexity" evidence="9">
    <location>
        <begin position="283"/>
        <end position="299"/>
    </location>
</feature>
<organism evidence="11 12">
    <name type="scientific">Cylindrobasidium torrendii FP15055 ss-10</name>
    <dbReference type="NCBI Taxonomy" id="1314674"/>
    <lineage>
        <taxon>Eukaryota</taxon>
        <taxon>Fungi</taxon>
        <taxon>Dikarya</taxon>
        <taxon>Basidiomycota</taxon>
        <taxon>Agaricomycotina</taxon>
        <taxon>Agaricomycetes</taxon>
        <taxon>Agaricomycetidae</taxon>
        <taxon>Agaricales</taxon>
        <taxon>Marasmiineae</taxon>
        <taxon>Physalacriaceae</taxon>
        <taxon>Cylindrobasidium</taxon>
    </lineage>
</organism>
<comment type="subcellular location">
    <subcellularLocation>
        <location evidence="1">Nucleus</location>
        <location evidence="1">Nuclear pore complex</location>
    </subcellularLocation>
</comment>
<feature type="region of interest" description="Disordered" evidence="9">
    <location>
        <begin position="1"/>
        <end position="64"/>
    </location>
</feature>
<dbReference type="InterPro" id="IPR037665">
    <property type="entry name" value="Nucleoporin_S59-like"/>
</dbReference>
<dbReference type="Gene3D" id="1.10.10.2360">
    <property type="match status" value="1"/>
</dbReference>
<evidence type="ECO:0000256" key="2">
    <source>
        <dbReference type="ARBA" id="ARBA00008926"/>
    </source>
</evidence>
<dbReference type="FunFam" id="1.10.10.2360:FF:000001">
    <property type="entry name" value="Nuclear pore complex protein Nup98-Nup96"/>
    <property type="match status" value="1"/>
</dbReference>
<evidence type="ECO:0000256" key="1">
    <source>
        <dbReference type="ARBA" id="ARBA00004567"/>
    </source>
</evidence>
<feature type="compositionally biased region" description="Low complexity" evidence="9">
    <location>
        <begin position="442"/>
        <end position="456"/>
    </location>
</feature>
<feature type="region of interest" description="Disordered" evidence="9">
    <location>
        <begin position="155"/>
        <end position="182"/>
    </location>
</feature>
<dbReference type="EMBL" id="KN880433">
    <property type="protein sequence ID" value="KIY73964.1"/>
    <property type="molecule type" value="Genomic_DNA"/>
</dbReference>
<dbReference type="Gene3D" id="3.30.1610.10">
    <property type="entry name" value="Peptidase S59, nucleoporin"/>
    <property type="match status" value="1"/>
</dbReference>
<feature type="region of interest" description="Disordered" evidence="9">
    <location>
        <begin position="212"/>
        <end position="256"/>
    </location>
</feature>
<feature type="compositionally biased region" description="Gly residues" evidence="9">
    <location>
        <begin position="406"/>
        <end position="415"/>
    </location>
</feature>
<dbReference type="GO" id="GO:0000973">
    <property type="term" value="P:post-transcriptional tethering of RNA polymerase II gene DNA at nuclear periphery"/>
    <property type="evidence" value="ECO:0007669"/>
    <property type="project" value="TreeGrafter"/>
</dbReference>
<dbReference type="GO" id="GO:0017056">
    <property type="term" value="F:structural constituent of nuclear pore"/>
    <property type="evidence" value="ECO:0007669"/>
    <property type="project" value="InterPro"/>
</dbReference>
<sequence length="951" mass="95556">MFSGGTVNSTWGANNNNQQQQPGGSVFGGGQPSAFGQSAFGTPATGGGGAFGQNNNQQSSVFGTPAATNTGSAFGAFSTPANNTATSAFGAAKPSTGFGAFSGGQTSAFGGGGSTPSAFGGGAAQPSAFGNANAGTSAFGGGTTGVFGQAKPNAFGISPAGQGPVTTGSLNPPYASTPEKDGTSATIHYQSISAMDAYKSISFEELRAQDYEQGRKTASAPAATGTFGGSTFGAAQPSAFGQPQQAQTSAFGAPAAAPSAFGSFGGGANTNTGSAFGSGGTSAFGQPQQQQAQQPSAFGTFGAAQQPQPAQTNSIFGGGTSAFGAKPATGGFGAFGGTNNAGTGTSAFGATNTGTSLFGGTQQQQPAGSSLFGANNNTANSGTSLFGANANKGIFGQAAPAAGGTSAFGGGGTGQFGSTQNQQQQPAAPAGGTGLFGGGSAFGAQNNNQQQPAQGGSIFGGGTTTNPPAANTGSSLFGGGGGNSLFGNNNNNQQQPQQNSGTSLFGAKPAGTGTSLFGGTGGNSLFGGNQNNQQTSAPQGSGGLFSSTLGANTNNNQQQQQQGGFGSGSLFGGNKSTFGAPAQPQQNSGGMFGGSTLNSSMANPGSQGTLTASISHPVTTNFPIFNLLQSQTNPIDNSKKNNFFVDIQTRKPMGRSLMNTSISGSKLRGFGSSTNLGSSVNKFSYANGNPHGLSVSKPPDSKPADILLGRSGSPALGTGTKKNVKKLVFDKKVEPQQIFVRSGSPSPMRGKVLFTPALSIAQREKEAKEAEERAKAAAGVLSTPTPAPRQVTSPNRFSAEDASQHGEYYTVPPIEVLKTEFSHDQLSHVENLKIGRVGYGELTFLAAVNLSELNNLKEMLGELVVFEEKECIVYPDIDEESKPGPGHGLNVPARIRLVDCFPTDKATKKVVKDPTSPAMRKFAEKLKAIRDTTFESYEPKTGEWVFTVKGF</sequence>
<dbReference type="GO" id="GO:0006405">
    <property type="term" value="P:RNA export from nucleus"/>
    <property type="evidence" value="ECO:0007669"/>
    <property type="project" value="TreeGrafter"/>
</dbReference>
<evidence type="ECO:0000313" key="11">
    <source>
        <dbReference type="EMBL" id="KIY73964.1"/>
    </source>
</evidence>
<reference evidence="11 12" key="1">
    <citation type="journal article" date="2015" name="Fungal Genet. Biol.">
        <title>Evolution of novel wood decay mechanisms in Agaricales revealed by the genome sequences of Fistulina hepatica and Cylindrobasidium torrendii.</title>
        <authorList>
            <person name="Floudas D."/>
            <person name="Held B.W."/>
            <person name="Riley R."/>
            <person name="Nagy L.G."/>
            <person name="Koehler G."/>
            <person name="Ransdell A.S."/>
            <person name="Younus H."/>
            <person name="Chow J."/>
            <person name="Chiniquy J."/>
            <person name="Lipzen A."/>
            <person name="Tritt A."/>
            <person name="Sun H."/>
            <person name="Haridas S."/>
            <person name="LaButti K."/>
            <person name="Ohm R.A."/>
            <person name="Kues U."/>
            <person name="Blanchette R.A."/>
            <person name="Grigoriev I.V."/>
            <person name="Minto R.E."/>
            <person name="Hibbett D.S."/>
        </authorList>
    </citation>
    <scope>NUCLEOTIDE SEQUENCE [LARGE SCALE GENOMIC DNA]</scope>
    <source>
        <strain evidence="11 12">FP15055 ss-10</strain>
    </source>
</reference>
<dbReference type="GO" id="GO:0051028">
    <property type="term" value="P:mRNA transport"/>
    <property type="evidence" value="ECO:0007669"/>
    <property type="project" value="UniProtKB-KW"/>
</dbReference>
<evidence type="ECO:0000256" key="9">
    <source>
        <dbReference type="SAM" id="MobiDB-lite"/>
    </source>
</evidence>
<dbReference type="InterPro" id="IPR007230">
    <property type="entry name" value="Nup98_auto-Pept-S59_dom"/>
</dbReference>
<keyword evidence="8" id="KW-0539">Nucleus</keyword>
<dbReference type="PROSITE" id="PS51434">
    <property type="entry name" value="NUP_C"/>
    <property type="match status" value="1"/>
</dbReference>
<evidence type="ECO:0000256" key="7">
    <source>
        <dbReference type="ARBA" id="ARBA00023132"/>
    </source>
</evidence>
<feature type="compositionally biased region" description="Gly residues" evidence="9">
    <location>
        <begin position="431"/>
        <end position="441"/>
    </location>
</feature>
<comment type="similarity">
    <text evidence="2">Belongs to the nucleoporin GLFG family.</text>
</comment>
<keyword evidence="4" id="KW-0509">mRNA transport</keyword>
<evidence type="ECO:0000259" key="10">
    <source>
        <dbReference type="PROSITE" id="PS51434"/>
    </source>
</evidence>
<dbReference type="Proteomes" id="UP000054007">
    <property type="component" value="Unassembled WGS sequence"/>
</dbReference>
<keyword evidence="6" id="KW-0811">Translocation</keyword>
<dbReference type="GO" id="GO:0034398">
    <property type="term" value="P:telomere tethering at nuclear periphery"/>
    <property type="evidence" value="ECO:0007669"/>
    <property type="project" value="TreeGrafter"/>
</dbReference>
<keyword evidence="7" id="KW-0906">Nuclear pore complex</keyword>
<feature type="region of interest" description="Disordered" evidence="9">
    <location>
        <begin position="766"/>
        <end position="804"/>
    </location>
</feature>
<evidence type="ECO:0000256" key="8">
    <source>
        <dbReference type="ARBA" id="ARBA00023242"/>
    </source>
</evidence>
<protein>
    <recommendedName>
        <fullName evidence="10">Peptidase S59 domain-containing protein</fullName>
    </recommendedName>
</protein>
<gene>
    <name evidence="11" type="ORF">CYLTODRAFT_364979</name>
</gene>
<feature type="compositionally biased region" description="Polar residues" evidence="9">
    <location>
        <begin position="239"/>
        <end position="248"/>
    </location>
</feature>
<dbReference type="GO" id="GO:0044614">
    <property type="term" value="C:nuclear pore cytoplasmic filaments"/>
    <property type="evidence" value="ECO:0007669"/>
    <property type="project" value="TreeGrafter"/>
</dbReference>
<feature type="compositionally biased region" description="Polar residues" evidence="9">
    <location>
        <begin position="1"/>
        <end position="13"/>
    </location>
</feature>
<keyword evidence="3" id="KW-0813">Transport</keyword>
<dbReference type="STRING" id="1314674.A0A0D7BUV1"/>
<feature type="compositionally biased region" description="Low complexity" evidence="9">
    <location>
        <begin position="485"/>
        <end position="503"/>
    </location>
</feature>
<evidence type="ECO:0000256" key="3">
    <source>
        <dbReference type="ARBA" id="ARBA00022448"/>
    </source>
</evidence>